<evidence type="ECO:0000256" key="5">
    <source>
        <dbReference type="ARBA" id="ARBA00023163"/>
    </source>
</evidence>
<organism evidence="9 10">
    <name type="scientific">Kitasatospora viridis</name>
    <dbReference type="NCBI Taxonomy" id="281105"/>
    <lineage>
        <taxon>Bacteria</taxon>
        <taxon>Bacillati</taxon>
        <taxon>Actinomycetota</taxon>
        <taxon>Actinomycetes</taxon>
        <taxon>Kitasatosporales</taxon>
        <taxon>Streptomycetaceae</taxon>
        <taxon>Kitasatospora</taxon>
    </lineage>
</organism>
<accession>A0A561T6F8</accession>
<dbReference type="Gene3D" id="1.25.40.10">
    <property type="entry name" value="Tetratricopeptide repeat domain"/>
    <property type="match status" value="1"/>
</dbReference>
<protein>
    <submittedName>
        <fullName evidence="9">DNA-binding SARP family transcriptional activator</fullName>
    </submittedName>
</protein>
<feature type="region of interest" description="Disordered" evidence="7">
    <location>
        <begin position="269"/>
        <end position="319"/>
    </location>
</feature>
<dbReference type="GO" id="GO:0003677">
    <property type="term" value="F:DNA binding"/>
    <property type="evidence" value="ECO:0007669"/>
    <property type="project" value="UniProtKB-UniRule"/>
</dbReference>
<dbReference type="GO" id="GO:0043531">
    <property type="term" value="F:ADP binding"/>
    <property type="evidence" value="ECO:0007669"/>
    <property type="project" value="InterPro"/>
</dbReference>
<dbReference type="InterPro" id="IPR027417">
    <property type="entry name" value="P-loop_NTPase"/>
</dbReference>
<evidence type="ECO:0000256" key="1">
    <source>
        <dbReference type="ARBA" id="ARBA00005820"/>
    </source>
</evidence>
<dbReference type="SUPFAM" id="SSF48452">
    <property type="entry name" value="TPR-like"/>
    <property type="match status" value="1"/>
</dbReference>
<comment type="similarity">
    <text evidence="1">Belongs to the AfsR/DnrI/RedD regulatory family.</text>
</comment>
<dbReference type="PROSITE" id="PS51755">
    <property type="entry name" value="OMPR_PHOB"/>
    <property type="match status" value="1"/>
</dbReference>
<gene>
    <name evidence="9" type="ORF">FHX73_14178</name>
</gene>
<evidence type="ECO:0000256" key="4">
    <source>
        <dbReference type="ARBA" id="ARBA00023125"/>
    </source>
</evidence>
<dbReference type="InterPro" id="IPR001867">
    <property type="entry name" value="OmpR/PhoB-type_DNA-bd"/>
</dbReference>
<reference evidence="9 10" key="1">
    <citation type="submission" date="2019-06" db="EMBL/GenBank/DDBJ databases">
        <title>Sequencing the genomes of 1000 actinobacteria strains.</title>
        <authorList>
            <person name="Klenk H.-P."/>
        </authorList>
    </citation>
    <scope>NUCLEOTIDE SEQUENCE [LARGE SCALE GENOMIC DNA]</scope>
    <source>
        <strain evidence="9 10">DSM 44826</strain>
    </source>
</reference>
<feature type="DNA-binding region" description="OmpR/PhoB-type" evidence="6">
    <location>
        <begin position="2"/>
        <end position="100"/>
    </location>
</feature>
<dbReference type="PANTHER" id="PTHR35807">
    <property type="entry name" value="TRANSCRIPTIONAL REGULATOR REDD-RELATED"/>
    <property type="match status" value="1"/>
</dbReference>
<evidence type="ECO:0000256" key="6">
    <source>
        <dbReference type="PROSITE-ProRule" id="PRU01091"/>
    </source>
</evidence>
<sequence>MPQSAPEGGLQFRVLGPIELWNSRRVDLGGLKQRTLMAALLLGAGHVQSVDRLIETLWDGPPPASAPNLVRFYVHQLRKRLGPEGAALLRTAPPGYLLPTEGHQLDLLLFEQLAAEARQAAAQGDHRLAVSRFRAGLALWRGQLLSGTESALLERLYAPRIEESRLTAVEDLVDSELAMGDLAGVVGELSTLVAHHPFRERMHHQLMLALYRSGRRVEALEVFRRLREQLAEEMGIDPGPNLRQLMQEILTDQVPTAPPVPAATVTLTSAPAPAEPPAPAGPVADPGLPRGPQPESLPQPAAGDDAVPPPEPPTPVRSPFGAAAPAMRAPAAIASLVGRDRERRLITDWFRLPREANPSSSPVAVISGLPGVGKSALLAACAQDLHHLYPDGQLYADLAETPIADALADFLVALGVSRRELPRGASQRAGFFRGVTHDRRVLVLLDNVPSEQQARPLLPASPGSAVLLTAAQRLAALENALPVSLEVLDPAGGVAMLEQLLGAERVAQERRAALEIVQFCEGLPLAIRIVAARLALRPDLLLAQLAHRLRDPGRRLDELRFGDLDLRARLRHGYQGLERPAQHLFRLLGSTTHAELTLDRLTRLVGGDPTTGTDALVRAHYLTVGNRDGAYRRLGLVDSFAAELYGGDRLRRLAPRALGERPRAQTLARPATG</sequence>
<evidence type="ECO:0000259" key="8">
    <source>
        <dbReference type="PROSITE" id="PS51755"/>
    </source>
</evidence>
<dbReference type="InterPro" id="IPR016032">
    <property type="entry name" value="Sig_transdc_resp-reg_C-effctor"/>
</dbReference>
<dbReference type="PANTHER" id="PTHR35807:SF1">
    <property type="entry name" value="TRANSCRIPTIONAL REGULATOR REDD"/>
    <property type="match status" value="1"/>
</dbReference>
<dbReference type="InterPro" id="IPR036388">
    <property type="entry name" value="WH-like_DNA-bd_sf"/>
</dbReference>
<dbReference type="Pfam" id="PF03704">
    <property type="entry name" value="BTAD"/>
    <property type="match status" value="1"/>
</dbReference>
<dbReference type="SUPFAM" id="SSF52540">
    <property type="entry name" value="P-loop containing nucleoside triphosphate hydrolases"/>
    <property type="match status" value="1"/>
</dbReference>
<keyword evidence="10" id="KW-1185">Reference proteome</keyword>
<evidence type="ECO:0000256" key="3">
    <source>
        <dbReference type="ARBA" id="ARBA00023015"/>
    </source>
</evidence>
<feature type="domain" description="OmpR/PhoB-type" evidence="8">
    <location>
        <begin position="2"/>
        <end position="100"/>
    </location>
</feature>
<dbReference type="PRINTS" id="PR00364">
    <property type="entry name" value="DISEASERSIST"/>
</dbReference>
<dbReference type="Pfam" id="PF00486">
    <property type="entry name" value="Trans_reg_C"/>
    <property type="match status" value="1"/>
</dbReference>
<dbReference type="SMART" id="SM00862">
    <property type="entry name" value="Trans_reg_C"/>
    <property type="match status" value="1"/>
</dbReference>
<evidence type="ECO:0000313" key="9">
    <source>
        <dbReference type="EMBL" id="TWF82696.1"/>
    </source>
</evidence>
<proteinExistence type="inferred from homology"/>
<dbReference type="InterPro" id="IPR011990">
    <property type="entry name" value="TPR-like_helical_dom_sf"/>
</dbReference>
<dbReference type="CDD" id="cd15831">
    <property type="entry name" value="BTAD"/>
    <property type="match status" value="1"/>
</dbReference>
<name>A0A561T6F8_9ACTN</name>
<keyword evidence="4 6" id="KW-0238">DNA-binding</keyword>
<dbReference type="Gene3D" id="3.40.50.300">
    <property type="entry name" value="P-loop containing nucleotide triphosphate hydrolases"/>
    <property type="match status" value="1"/>
</dbReference>
<keyword evidence="3" id="KW-0805">Transcription regulation</keyword>
<feature type="compositionally biased region" description="Pro residues" evidence="7">
    <location>
        <begin position="307"/>
        <end position="316"/>
    </location>
</feature>
<dbReference type="RefSeq" id="WP_170305212.1">
    <property type="nucleotide sequence ID" value="NZ_BAAAMZ010000017.1"/>
</dbReference>
<comment type="caution">
    <text evidence="9">The sequence shown here is derived from an EMBL/GenBank/DDBJ whole genome shotgun (WGS) entry which is preliminary data.</text>
</comment>
<evidence type="ECO:0000256" key="7">
    <source>
        <dbReference type="SAM" id="MobiDB-lite"/>
    </source>
</evidence>
<keyword evidence="5" id="KW-0804">Transcription</keyword>
<dbReference type="GO" id="GO:0006355">
    <property type="term" value="P:regulation of DNA-templated transcription"/>
    <property type="evidence" value="ECO:0007669"/>
    <property type="project" value="InterPro"/>
</dbReference>
<dbReference type="InterPro" id="IPR051677">
    <property type="entry name" value="AfsR-DnrI-RedD_regulator"/>
</dbReference>
<evidence type="ECO:0000256" key="2">
    <source>
        <dbReference type="ARBA" id="ARBA00023012"/>
    </source>
</evidence>
<dbReference type="InterPro" id="IPR005158">
    <property type="entry name" value="BTAD"/>
</dbReference>
<evidence type="ECO:0000313" key="10">
    <source>
        <dbReference type="Proteomes" id="UP000317940"/>
    </source>
</evidence>
<dbReference type="Proteomes" id="UP000317940">
    <property type="component" value="Unassembled WGS sequence"/>
</dbReference>
<dbReference type="Gene3D" id="1.10.10.10">
    <property type="entry name" value="Winged helix-like DNA-binding domain superfamily/Winged helix DNA-binding domain"/>
    <property type="match status" value="1"/>
</dbReference>
<dbReference type="GO" id="GO:0000160">
    <property type="term" value="P:phosphorelay signal transduction system"/>
    <property type="evidence" value="ECO:0007669"/>
    <property type="project" value="UniProtKB-KW"/>
</dbReference>
<dbReference type="SMART" id="SM01043">
    <property type="entry name" value="BTAD"/>
    <property type="match status" value="1"/>
</dbReference>
<dbReference type="EMBL" id="VIWT01000004">
    <property type="protein sequence ID" value="TWF82696.1"/>
    <property type="molecule type" value="Genomic_DNA"/>
</dbReference>
<keyword evidence="2" id="KW-0902">Two-component regulatory system</keyword>
<dbReference type="AlphaFoldDB" id="A0A561T6F8"/>
<dbReference type="SUPFAM" id="SSF46894">
    <property type="entry name" value="C-terminal effector domain of the bipartite response regulators"/>
    <property type="match status" value="1"/>
</dbReference>